<feature type="transmembrane region" description="Helical" evidence="1">
    <location>
        <begin position="264"/>
        <end position="286"/>
    </location>
</feature>
<sequence length="305" mass="31265">MNAPVAAPTLQAAAPRAAPVQHGLLRALRPALQWRLMLLWLLALLLPAMVAALPVWRMLGAAFDRSVHAPALARRLDLVAISDVLSLHGQHASALAGGSLVALVMTLLLSPLLTGAAITAARAPAPIGFAALAAGGVHEYGRLLRMMLWAVVPLGMAAFLASIAVGAADEHAASAVLESSAGNAQLAAAVIAGLLVLLAHATLDAGRAVLALDRRRKSAVLAWRDGLRVLARRPLATLGFYVGVTVVGLGLAGALAVARLNVPALGAASLVGGLLLAQLAVLALAWMRCARLFGLMELARGVVVR</sequence>
<keyword evidence="3" id="KW-1185">Reference proteome</keyword>
<proteinExistence type="predicted"/>
<comment type="caution">
    <text evidence="2">The sequence shown here is derived from an EMBL/GenBank/DDBJ whole genome shotgun (WGS) entry which is preliminary data.</text>
</comment>
<keyword evidence="1" id="KW-1133">Transmembrane helix</keyword>
<dbReference type="AlphaFoldDB" id="A0A7Y2K1V1"/>
<keyword evidence="1" id="KW-0472">Membrane</keyword>
<keyword evidence="1" id="KW-0812">Transmembrane</keyword>
<accession>A0A7Y2K1V1</accession>
<evidence type="ECO:0008006" key="4">
    <source>
        <dbReference type="Google" id="ProtNLM"/>
    </source>
</evidence>
<protein>
    <recommendedName>
        <fullName evidence="4">DUF4013 domain-containing protein</fullName>
    </recommendedName>
</protein>
<feature type="transmembrane region" description="Helical" evidence="1">
    <location>
        <begin position="36"/>
        <end position="56"/>
    </location>
</feature>
<dbReference type="Proteomes" id="UP000533905">
    <property type="component" value="Unassembled WGS sequence"/>
</dbReference>
<organism evidence="2 3">
    <name type="scientific">Telluria aromaticivorans</name>
    <dbReference type="NCBI Taxonomy" id="2725995"/>
    <lineage>
        <taxon>Bacteria</taxon>
        <taxon>Pseudomonadati</taxon>
        <taxon>Pseudomonadota</taxon>
        <taxon>Betaproteobacteria</taxon>
        <taxon>Burkholderiales</taxon>
        <taxon>Oxalobacteraceae</taxon>
        <taxon>Telluria group</taxon>
        <taxon>Telluria</taxon>
    </lineage>
</organism>
<reference evidence="2 3" key="1">
    <citation type="submission" date="2020-04" db="EMBL/GenBank/DDBJ databases">
        <title>Massilia sp. nov., a cold adapted bacteria isolated from Arctic soil.</title>
        <authorList>
            <person name="Son J."/>
            <person name="Ka J.-O."/>
        </authorList>
    </citation>
    <scope>NUCLEOTIDE SEQUENCE [LARGE SCALE GENOMIC DNA]</scope>
    <source>
        <strain evidence="2 3">ML15P13</strain>
    </source>
</reference>
<name>A0A7Y2K1V1_9BURK</name>
<feature type="transmembrane region" description="Helical" evidence="1">
    <location>
        <begin position="188"/>
        <end position="210"/>
    </location>
</feature>
<gene>
    <name evidence="2" type="ORF">HGB41_16280</name>
</gene>
<dbReference type="EMBL" id="JABAIV010000005">
    <property type="protein sequence ID" value="NNG24550.1"/>
    <property type="molecule type" value="Genomic_DNA"/>
</dbReference>
<evidence type="ECO:0000313" key="2">
    <source>
        <dbReference type="EMBL" id="NNG24550.1"/>
    </source>
</evidence>
<feature type="transmembrane region" description="Helical" evidence="1">
    <location>
        <begin position="92"/>
        <end position="113"/>
    </location>
</feature>
<feature type="transmembrane region" description="Helical" evidence="1">
    <location>
        <begin position="148"/>
        <end position="168"/>
    </location>
</feature>
<evidence type="ECO:0000313" key="3">
    <source>
        <dbReference type="Proteomes" id="UP000533905"/>
    </source>
</evidence>
<feature type="transmembrane region" description="Helical" evidence="1">
    <location>
        <begin position="238"/>
        <end position="258"/>
    </location>
</feature>
<evidence type="ECO:0000256" key="1">
    <source>
        <dbReference type="SAM" id="Phobius"/>
    </source>
</evidence>